<reference evidence="1 2" key="1">
    <citation type="journal article" date="2021" name="Hortic Res">
        <title>High-quality reference genome and annotation aids understanding of berry development for evergreen blueberry (Vaccinium darrowii).</title>
        <authorList>
            <person name="Yu J."/>
            <person name="Hulse-Kemp A.M."/>
            <person name="Babiker E."/>
            <person name="Staton M."/>
        </authorList>
    </citation>
    <scope>NUCLEOTIDE SEQUENCE [LARGE SCALE GENOMIC DNA]</scope>
    <source>
        <strain evidence="2">cv. NJ 8807/NJ 8810</strain>
        <tissue evidence="1">Young leaf</tissue>
    </source>
</reference>
<evidence type="ECO:0000313" key="1">
    <source>
        <dbReference type="EMBL" id="KAH7862436.1"/>
    </source>
</evidence>
<proteinExistence type="predicted"/>
<protein>
    <submittedName>
        <fullName evidence="1">Uncharacterized protein</fullName>
    </submittedName>
</protein>
<name>A0ACB7Z9N4_9ERIC</name>
<organism evidence="1 2">
    <name type="scientific">Vaccinium darrowii</name>
    <dbReference type="NCBI Taxonomy" id="229202"/>
    <lineage>
        <taxon>Eukaryota</taxon>
        <taxon>Viridiplantae</taxon>
        <taxon>Streptophyta</taxon>
        <taxon>Embryophyta</taxon>
        <taxon>Tracheophyta</taxon>
        <taxon>Spermatophyta</taxon>
        <taxon>Magnoliopsida</taxon>
        <taxon>eudicotyledons</taxon>
        <taxon>Gunneridae</taxon>
        <taxon>Pentapetalae</taxon>
        <taxon>asterids</taxon>
        <taxon>Ericales</taxon>
        <taxon>Ericaceae</taxon>
        <taxon>Vaccinioideae</taxon>
        <taxon>Vaccinieae</taxon>
        <taxon>Vaccinium</taxon>
    </lineage>
</organism>
<sequence length="250" mass="28224">MELLASMKEFFQLRWLRLEALSILVLDSKVPNPMDEFLESAFLLLCQGRVASRAAQQAVAFIFLAKEKPNGSTVLQPENGESFVLEGHYRDGMLLLKNWQMRRFMLRFLSPMNFVRGVIALFSISTGSRSVCCLPSMLAAATVLHVIKEVEPCHALDYENELMDVLNLNLSRDKVDGLSKLIQELYGNNGDVTHKRKYEPLSTSPNGVIDAHFSSDCSNESWAVTSSVSSSPKPLFKKRRNHDQKMRLDP</sequence>
<dbReference type="EMBL" id="CM037162">
    <property type="protein sequence ID" value="KAH7862436.1"/>
    <property type="molecule type" value="Genomic_DNA"/>
</dbReference>
<accession>A0ACB7Z9N4</accession>
<gene>
    <name evidence="1" type="ORF">Vadar_004775</name>
</gene>
<dbReference type="Proteomes" id="UP000828048">
    <property type="component" value="Chromosome 12"/>
</dbReference>
<keyword evidence="2" id="KW-1185">Reference proteome</keyword>
<evidence type="ECO:0000313" key="2">
    <source>
        <dbReference type="Proteomes" id="UP000828048"/>
    </source>
</evidence>
<comment type="caution">
    <text evidence="1">The sequence shown here is derived from an EMBL/GenBank/DDBJ whole genome shotgun (WGS) entry which is preliminary data.</text>
</comment>